<evidence type="ECO:0000256" key="2">
    <source>
        <dbReference type="ARBA" id="ARBA00010637"/>
    </source>
</evidence>
<dbReference type="Gene3D" id="3.30.1360.100">
    <property type="entry name" value="General secretion pathway protein M, EpsM"/>
    <property type="match status" value="1"/>
</dbReference>
<evidence type="ECO:0000256" key="5">
    <source>
        <dbReference type="ARBA" id="ARBA00022519"/>
    </source>
</evidence>
<evidence type="ECO:0000256" key="4">
    <source>
        <dbReference type="ARBA" id="ARBA00022475"/>
    </source>
</evidence>
<keyword evidence="7" id="KW-0653">Protein transport</keyword>
<keyword evidence="4" id="KW-1003">Cell membrane</keyword>
<dbReference type="STRING" id="1855283.SAMN05216382_0357"/>
<evidence type="ECO:0000256" key="3">
    <source>
        <dbReference type="ARBA" id="ARBA00022448"/>
    </source>
</evidence>
<keyword evidence="6" id="KW-0812">Transmembrane</keyword>
<dbReference type="GO" id="GO:0015628">
    <property type="term" value="P:protein secretion by the type II secretion system"/>
    <property type="evidence" value="ECO:0007669"/>
    <property type="project" value="InterPro"/>
</dbReference>
<name>A0A1H7GSW5_9SPHN</name>
<keyword evidence="5" id="KW-0997">Cell inner membrane</keyword>
<evidence type="ECO:0000313" key="10">
    <source>
        <dbReference type="EMBL" id="SEK41134.1"/>
    </source>
</evidence>
<keyword evidence="11" id="KW-1185">Reference proteome</keyword>
<organism evidence="10 11">
    <name type="scientific">Sphingomonas palmae</name>
    <dbReference type="NCBI Taxonomy" id="1855283"/>
    <lineage>
        <taxon>Bacteria</taxon>
        <taxon>Pseudomonadati</taxon>
        <taxon>Pseudomonadota</taxon>
        <taxon>Alphaproteobacteria</taxon>
        <taxon>Sphingomonadales</taxon>
        <taxon>Sphingomonadaceae</taxon>
        <taxon>Sphingomonas</taxon>
    </lineage>
</organism>
<dbReference type="OrthoDB" id="7432850at2"/>
<gene>
    <name evidence="10" type="ORF">SAMN05216382_0357</name>
</gene>
<evidence type="ECO:0000256" key="9">
    <source>
        <dbReference type="ARBA" id="ARBA00023136"/>
    </source>
</evidence>
<sequence length="158" mass="17088">MNELRGWFTGRSLRERRLILVMLGLLAVTIVWGLVIRPVRNGLSSTRERYADAVVRAGSAERELAAVKSIQRRQLRPVQLPLADEVRTRAEAAGFALATLEPEANDRVRASIATAKAGALMAWIGNLENDGVLVDGLSVRGNGDGTVTAQMTLKARAA</sequence>
<keyword evidence="9" id="KW-0472">Membrane</keyword>
<keyword evidence="3" id="KW-0813">Transport</keyword>
<dbReference type="SUPFAM" id="SSF103054">
    <property type="entry name" value="General secretion pathway protein M, EpsM"/>
    <property type="match status" value="1"/>
</dbReference>
<evidence type="ECO:0000256" key="7">
    <source>
        <dbReference type="ARBA" id="ARBA00022927"/>
    </source>
</evidence>
<dbReference type="GO" id="GO:0005886">
    <property type="term" value="C:plasma membrane"/>
    <property type="evidence" value="ECO:0007669"/>
    <property type="project" value="UniProtKB-SubCell"/>
</dbReference>
<evidence type="ECO:0000256" key="6">
    <source>
        <dbReference type="ARBA" id="ARBA00022692"/>
    </source>
</evidence>
<dbReference type="Pfam" id="PF04612">
    <property type="entry name" value="T2SSM"/>
    <property type="match status" value="1"/>
</dbReference>
<comment type="subcellular location">
    <subcellularLocation>
        <location evidence="1">Cell inner membrane</location>
        <topology evidence="1">Single-pass membrane protein</topology>
    </subcellularLocation>
</comment>
<accession>A0A1H7GSW5</accession>
<evidence type="ECO:0000256" key="1">
    <source>
        <dbReference type="ARBA" id="ARBA00004377"/>
    </source>
</evidence>
<evidence type="ECO:0000313" key="11">
    <source>
        <dbReference type="Proteomes" id="UP000199214"/>
    </source>
</evidence>
<evidence type="ECO:0000256" key="8">
    <source>
        <dbReference type="ARBA" id="ARBA00022989"/>
    </source>
</evidence>
<dbReference type="InterPro" id="IPR007690">
    <property type="entry name" value="T2SS_GspM"/>
</dbReference>
<reference evidence="11" key="1">
    <citation type="submission" date="2016-10" db="EMBL/GenBank/DDBJ databases">
        <authorList>
            <person name="Varghese N."/>
            <person name="Submissions S."/>
        </authorList>
    </citation>
    <scope>NUCLEOTIDE SEQUENCE [LARGE SCALE GENOMIC DNA]</scope>
    <source>
        <strain evidence="11">JS21-1</strain>
    </source>
</reference>
<dbReference type="GO" id="GO:0015627">
    <property type="term" value="C:type II protein secretion system complex"/>
    <property type="evidence" value="ECO:0007669"/>
    <property type="project" value="InterPro"/>
</dbReference>
<dbReference type="Proteomes" id="UP000199214">
    <property type="component" value="Unassembled WGS sequence"/>
</dbReference>
<dbReference type="AlphaFoldDB" id="A0A1H7GSW5"/>
<proteinExistence type="inferred from homology"/>
<dbReference type="EMBL" id="FNZZ01000001">
    <property type="protein sequence ID" value="SEK41134.1"/>
    <property type="molecule type" value="Genomic_DNA"/>
</dbReference>
<keyword evidence="8" id="KW-1133">Transmembrane helix</keyword>
<protein>
    <submittedName>
        <fullName evidence="10">General secretion pathway protein M</fullName>
    </submittedName>
</protein>
<dbReference type="InterPro" id="IPR023229">
    <property type="entry name" value="T2SS_M_periplasmic_sf"/>
</dbReference>
<dbReference type="RefSeq" id="WP_093002709.1">
    <property type="nucleotide sequence ID" value="NZ_FNZZ01000001.1"/>
</dbReference>
<comment type="similarity">
    <text evidence="2">Belongs to the GSP M family.</text>
</comment>